<protein>
    <submittedName>
        <fullName evidence="1">Uncharacterized protein</fullName>
    </submittedName>
</protein>
<organism evidence="1 2">
    <name type="scientific">Biomphalaria pfeifferi</name>
    <name type="common">Bloodfluke planorb</name>
    <name type="synonym">Freshwater snail</name>
    <dbReference type="NCBI Taxonomy" id="112525"/>
    <lineage>
        <taxon>Eukaryota</taxon>
        <taxon>Metazoa</taxon>
        <taxon>Spiralia</taxon>
        <taxon>Lophotrochozoa</taxon>
        <taxon>Mollusca</taxon>
        <taxon>Gastropoda</taxon>
        <taxon>Heterobranchia</taxon>
        <taxon>Euthyneura</taxon>
        <taxon>Panpulmonata</taxon>
        <taxon>Hygrophila</taxon>
        <taxon>Lymnaeoidea</taxon>
        <taxon>Planorbidae</taxon>
        <taxon>Biomphalaria</taxon>
    </lineage>
</organism>
<dbReference type="AlphaFoldDB" id="A0AAD8EZW4"/>
<name>A0AAD8EZW4_BIOPF</name>
<comment type="caution">
    <text evidence="1">The sequence shown here is derived from an EMBL/GenBank/DDBJ whole genome shotgun (WGS) entry which is preliminary data.</text>
</comment>
<evidence type="ECO:0000313" key="1">
    <source>
        <dbReference type="EMBL" id="KAK0044899.1"/>
    </source>
</evidence>
<evidence type="ECO:0000313" key="2">
    <source>
        <dbReference type="Proteomes" id="UP001233172"/>
    </source>
</evidence>
<accession>A0AAD8EZW4</accession>
<gene>
    <name evidence="1" type="ORF">Bpfe_025714</name>
</gene>
<dbReference type="EMBL" id="JASAOG010000190">
    <property type="protein sequence ID" value="KAK0044899.1"/>
    <property type="molecule type" value="Genomic_DNA"/>
</dbReference>
<reference evidence="1" key="2">
    <citation type="submission" date="2023-04" db="EMBL/GenBank/DDBJ databases">
        <authorList>
            <person name="Bu L."/>
            <person name="Lu L."/>
            <person name="Laidemitt M.R."/>
            <person name="Zhang S.M."/>
            <person name="Mutuku M."/>
            <person name="Mkoji G."/>
            <person name="Steinauer M."/>
            <person name="Loker E.S."/>
        </authorList>
    </citation>
    <scope>NUCLEOTIDE SEQUENCE</scope>
    <source>
        <strain evidence="1">KasaAsao</strain>
        <tissue evidence="1">Whole Snail</tissue>
    </source>
</reference>
<keyword evidence="2" id="KW-1185">Reference proteome</keyword>
<dbReference type="Proteomes" id="UP001233172">
    <property type="component" value="Unassembled WGS sequence"/>
</dbReference>
<reference evidence="1" key="1">
    <citation type="journal article" date="2023" name="PLoS Negl. Trop. Dis.">
        <title>A genome sequence for Biomphalaria pfeifferi, the major vector snail for the human-infecting parasite Schistosoma mansoni.</title>
        <authorList>
            <person name="Bu L."/>
            <person name="Lu L."/>
            <person name="Laidemitt M.R."/>
            <person name="Zhang S.M."/>
            <person name="Mutuku M."/>
            <person name="Mkoji G."/>
            <person name="Steinauer M."/>
            <person name="Loker E.S."/>
        </authorList>
    </citation>
    <scope>NUCLEOTIDE SEQUENCE</scope>
    <source>
        <strain evidence="1">KasaAsao</strain>
    </source>
</reference>
<proteinExistence type="predicted"/>
<sequence length="108" mass="11932">MSNHTVSGQYQDTQLQGNVRSHQTTECQGNIRPHSVRAMPDHTVLGQFRPKGIRAMSDHTVLVQCQTTECQGNVKTHTVSVNTVSENIVSRLSQDTQCQGIQINDVST</sequence>